<feature type="domain" description="Tetrapyrrole methylase" evidence="6">
    <location>
        <begin position="83"/>
        <end position="197"/>
    </location>
</feature>
<keyword evidence="4 7" id="KW-0808">Transferase</keyword>
<dbReference type="InterPro" id="IPR012818">
    <property type="entry name" value="CbiE"/>
</dbReference>
<dbReference type="GO" id="GO:0032259">
    <property type="term" value="P:methylation"/>
    <property type="evidence" value="ECO:0007669"/>
    <property type="project" value="UniProtKB-KW"/>
</dbReference>
<reference evidence="7" key="1">
    <citation type="journal article" date="2020" name="mSystems">
        <title>Genome- and Community-Level Interaction Insights into Carbon Utilization and Element Cycling Functions of Hydrothermarchaeota in Hydrothermal Sediment.</title>
        <authorList>
            <person name="Zhou Z."/>
            <person name="Liu Y."/>
            <person name="Xu W."/>
            <person name="Pan J."/>
            <person name="Luo Z.H."/>
            <person name="Li M."/>
        </authorList>
    </citation>
    <scope>NUCLEOTIDE SEQUENCE [LARGE SCALE GENOMIC DNA]</scope>
    <source>
        <strain evidence="7">SpSt-902</strain>
    </source>
</reference>
<dbReference type="InterPro" id="IPR000878">
    <property type="entry name" value="4pyrrol_Mease"/>
</dbReference>
<dbReference type="PANTHER" id="PTHR43182:SF1">
    <property type="entry name" value="COBALT-PRECORRIN-7 C(5)-METHYLTRANSFERASE"/>
    <property type="match status" value="1"/>
</dbReference>
<dbReference type="InterPro" id="IPR050714">
    <property type="entry name" value="Cobalamin_biosynth_MTase"/>
</dbReference>
<comment type="pathway">
    <text evidence="1">Cofactor biosynthesis; adenosylcobalamin biosynthesis.</text>
</comment>
<evidence type="ECO:0000256" key="1">
    <source>
        <dbReference type="ARBA" id="ARBA00004953"/>
    </source>
</evidence>
<keyword evidence="5" id="KW-0949">S-adenosyl-L-methionine</keyword>
<dbReference type="GO" id="GO:0008276">
    <property type="term" value="F:protein methyltransferase activity"/>
    <property type="evidence" value="ECO:0007669"/>
    <property type="project" value="InterPro"/>
</dbReference>
<dbReference type="AlphaFoldDB" id="A0A7C3QSA8"/>
<evidence type="ECO:0000256" key="4">
    <source>
        <dbReference type="ARBA" id="ARBA00022679"/>
    </source>
</evidence>
<keyword evidence="2" id="KW-0169">Cobalamin biosynthesis</keyword>
<dbReference type="InterPro" id="IPR014776">
    <property type="entry name" value="4pyrrole_Mease_sub2"/>
</dbReference>
<dbReference type="CDD" id="cd11644">
    <property type="entry name" value="Precorrin-6Y-MT"/>
    <property type="match status" value="1"/>
</dbReference>
<dbReference type="GO" id="GO:0009236">
    <property type="term" value="P:cobalamin biosynthetic process"/>
    <property type="evidence" value="ECO:0007669"/>
    <property type="project" value="UniProtKB-UniPathway"/>
</dbReference>
<name>A0A7C3QSA8_9BACT</name>
<keyword evidence="3 7" id="KW-0489">Methyltransferase</keyword>
<organism evidence="7">
    <name type="scientific">Leptospirillum ferriphilum</name>
    <dbReference type="NCBI Taxonomy" id="178606"/>
    <lineage>
        <taxon>Bacteria</taxon>
        <taxon>Pseudomonadati</taxon>
        <taxon>Nitrospirota</taxon>
        <taxon>Nitrospiria</taxon>
        <taxon>Nitrospirales</taxon>
        <taxon>Nitrospiraceae</taxon>
        <taxon>Leptospirillum</taxon>
    </lineage>
</organism>
<evidence type="ECO:0000256" key="5">
    <source>
        <dbReference type="ARBA" id="ARBA00022691"/>
    </source>
</evidence>
<evidence type="ECO:0000256" key="3">
    <source>
        <dbReference type="ARBA" id="ARBA00022603"/>
    </source>
</evidence>
<gene>
    <name evidence="7" type="primary">cbiE</name>
    <name evidence="7" type="ORF">ENX03_06795</name>
</gene>
<dbReference type="InterPro" id="IPR014777">
    <property type="entry name" value="4pyrrole_Mease_sub1"/>
</dbReference>
<dbReference type="InterPro" id="IPR035996">
    <property type="entry name" value="4pyrrol_Methylase_sf"/>
</dbReference>
<evidence type="ECO:0000259" key="6">
    <source>
        <dbReference type="Pfam" id="PF00590"/>
    </source>
</evidence>
<sequence>MQKNDRPLIHVIGMEPEGLDTNDPRFSHFFQTCRILAGGTRHLESLSGPLPEKLEKIVIRSNIDELCEHLKAFSGSSIGRNHCAVVLASGDPLFYGIGSRLVSGIPRDGIRFYPATTLIQRAFSLLGESWEDVRIASFHGRDPERLIPLLKQENRLALYTPGSEGPARILEFIRMTGRTPGRFRVVENIGIKGERIHQFQPENFDAIKQTDFEPLNIIILDFE</sequence>
<protein>
    <submittedName>
        <fullName evidence="7">Precorrin-6y C5,15-methyltransferase (Decarboxylating) subunit CbiE</fullName>
    </submittedName>
</protein>
<comment type="caution">
    <text evidence="7">The sequence shown here is derived from an EMBL/GenBank/DDBJ whole genome shotgun (WGS) entry which is preliminary data.</text>
</comment>
<dbReference type="EMBL" id="DTMM01000137">
    <property type="protein sequence ID" value="HFT93630.1"/>
    <property type="molecule type" value="Genomic_DNA"/>
</dbReference>
<dbReference type="PANTHER" id="PTHR43182">
    <property type="entry name" value="COBALT-PRECORRIN-6B C(15)-METHYLTRANSFERASE (DECARBOXYLATING)"/>
    <property type="match status" value="1"/>
</dbReference>
<dbReference type="Gene3D" id="3.30.950.10">
    <property type="entry name" value="Methyltransferase, Cobalt-precorrin-4 Transmethylase, Domain 2"/>
    <property type="match status" value="1"/>
</dbReference>
<evidence type="ECO:0000256" key="2">
    <source>
        <dbReference type="ARBA" id="ARBA00022573"/>
    </source>
</evidence>
<dbReference type="NCBIfam" id="TIGR02467">
    <property type="entry name" value="CbiE"/>
    <property type="match status" value="1"/>
</dbReference>
<dbReference type="Gene3D" id="3.40.1010.10">
    <property type="entry name" value="Cobalt-precorrin-4 Transmethylase, Domain 1"/>
    <property type="match status" value="1"/>
</dbReference>
<dbReference type="Pfam" id="PF00590">
    <property type="entry name" value="TP_methylase"/>
    <property type="match status" value="1"/>
</dbReference>
<dbReference type="UniPathway" id="UPA00148"/>
<evidence type="ECO:0000313" key="7">
    <source>
        <dbReference type="EMBL" id="HFT93630.1"/>
    </source>
</evidence>
<accession>A0A7C3QSA8</accession>
<dbReference type="SUPFAM" id="SSF53790">
    <property type="entry name" value="Tetrapyrrole methylase"/>
    <property type="match status" value="1"/>
</dbReference>
<proteinExistence type="predicted"/>